<dbReference type="GO" id="GO:0004239">
    <property type="term" value="F:initiator methionyl aminopeptidase activity"/>
    <property type="evidence" value="ECO:0007669"/>
    <property type="project" value="UniProtKB-EC"/>
</dbReference>
<gene>
    <name evidence="11" type="ORF">E5676_scaffold363G00550</name>
</gene>
<name>A0A5D3CUJ8_CUCMM</name>
<dbReference type="GO" id="GO:0046872">
    <property type="term" value="F:metal ion binding"/>
    <property type="evidence" value="ECO:0007669"/>
    <property type="project" value="UniProtKB-KW"/>
</dbReference>
<comment type="cofactor">
    <cofactor evidence="3">
        <name>Co(2+)</name>
        <dbReference type="ChEBI" id="CHEBI:48828"/>
    </cofactor>
</comment>
<dbReference type="PANTHER" id="PTHR45777">
    <property type="entry name" value="METHIONINE AMINOPEPTIDASE 2"/>
    <property type="match status" value="1"/>
</dbReference>
<evidence type="ECO:0000256" key="1">
    <source>
        <dbReference type="ARBA" id="ARBA00000294"/>
    </source>
</evidence>
<dbReference type="AlphaFoldDB" id="A0A5D3CUJ8"/>
<comment type="cofactor">
    <cofactor evidence="4">
        <name>Fe(2+)</name>
        <dbReference type="ChEBI" id="CHEBI:29033"/>
    </cofactor>
</comment>
<evidence type="ECO:0000256" key="6">
    <source>
        <dbReference type="ARBA" id="ARBA00022670"/>
    </source>
</evidence>
<feature type="region of interest" description="Disordered" evidence="9">
    <location>
        <begin position="1"/>
        <end position="83"/>
    </location>
</feature>
<dbReference type="Pfam" id="PF00557">
    <property type="entry name" value="Peptidase_M24"/>
    <property type="match status" value="1"/>
</dbReference>
<dbReference type="PANTHER" id="PTHR45777:SF2">
    <property type="entry name" value="METHIONINE AMINOPEPTIDASE 2"/>
    <property type="match status" value="1"/>
</dbReference>
<keyword evidence="8" id="KW-0378">Hydrolase</keyword>
<dbReference type="SUPFAM" id="SSF55920">
    <property type="entry name" value="Creatinase/aminopeptidase"/>
    <property type="match status" value="1"/>
</dbReference>
<dbReference type="PRINTS" id="PR00599">
    <property type="entry name" value="MAPEPTIDASE"/>
</dbReference>
<dbReference type="InterPro" id="IPR036005">
    <property type="entry name" value="Creatinase/aminopeptidase-like"/>
</dbReference>
<evidence type="ECO:0000256" key="4">
    <source>
        <dbReference type="ARBA" id="ARBA00001954"/>
    </source>
</evidence>
<comment type="caution">
    <text evidence="11">The sequence shown here is derived from an EMBL/GenBank/DDBJ whole genome shotgun (WGS) entry which is preliminary data.</text>
</comment>
<dbReference type="InterPro" id="IPR018349">
    <property type="entry name" value="Pept_M24A_MAP2_BS"/>
</dbReference>
<dbReference type="Gene3D" id="3.90.230.10">
    <property type="entry name" value="Creatinase/methionine aminopeptidase superfamily"/>
    <property type="match status" value="1"/>
</dbReference>
<accession>A0A5D3CUJ8</accession>
<evidence type="ECO:0000259" key="10">
    <source>
        <dbReference type="Pfam" id="PF00557"/>
    </source>
</evidence>
<protein>
    <submittedName>
        <fullName evidence="11">Methionine aminopeptidase 2B-like isoform X3</fullName>
    </submittedName>
</protein>
<dbReference type="GO" id="GO:0005737">
    <property type="term" value="C:cytoplasm"/>
    <property type="evidence" value="ECO:0007669"/>
    <property type="project" value="TreeGrafter"/>
</dbReference>
<comment type="catalytic activity">
    <reaction evidence="1">
        <text>Release of N-terminal amino acids, preferentially methionine, from peptides and arylamides.</text>
        <dbReference type="EC" id="3.4.11.18"/>
    </reaction>
</comment>
<dbReference type="PROSITE" id="PS01202">
    <property type="entry name" value="MAP_2"/>
    <property type="match status" value="1"/>
</dbReference>
<evidence type="ECO:0000256" key="8">
    <source>
        <dbReference type="ARBA" id="ARBA00022801"/>
    </source>
</evidence>
<dbReference type="InterPro" id="IPR000994">
    <property type="entry name" value="Pept_M24"/>
</dbReference>
<evidence type="ECO:0000256" key="2">
    <source>
        <dbReference type="ARBA" id="ARBA00001936"/>
    </source>
</evidence>
<reference evidence="11 12" key="1">
    <citation type="submission" date="2019-08" db="EMBL/GenBank/DDBJ databases">
        <title>Draft genome sequences of two oriental melons (Cucumis melo L. var makuwa).</title>
        <authorList>
            <person name="Kwon S.-Y."/>
        </authorList>
    </citation>
    <scope>NUCLEOTIDE SEQUENCE [LARGE SCALE GENOMIC DNA]</scope>
    <source>
        <strain evidence="12">cv. Chang Bougi</strain>
        <tissue evidence="11">Leaf</tissue>
    </source>
</reference>
<keyword evidence="5 11" id="KW-0031">Aminopeptidase</keyword>
<evidence type="ECO:0000256" key="7">
    <source>
        <dbReference type="ARBA" id="ARBA00022723"/>
    </source>
</evidence>
<evidence type="ECO:0000313" key="11">
    <source>
        <dbReference type="EMBL" id="TYK14076.1"/>
    </source>
</evidence>
<keyword evidence="7" id="KW-0479">Metal-binding</keyword>
<dbReference type="InterPro" id="IPR001714">
    <property type="entry name" value="Pept_M24_MAP"/>
</dbReference>
<comment type="cofactor">
    <cofactor evidence="2">
        <name>Mn(2+)</name>
        <dbReference type="ChEBI" id="CHEBI:29035"/>
    </cofactor>
</comment>
<dbReference type="GO" id="GO:0008235">
    <property type="term" value="F:metalloexopeptidase activity"/>
    <property type="evidence" value="ECO:0007669"/>
    <property type="project" value="TreeGrafter"/>
</dbReference>
<evidence type="ECO:0000256" key="9">
    <source>
        <dbReference type="SAM" id="MobiDB-lite"/>
    </source>
</evidence>
<proteinExistence type="predicted"/>
<keyword evidence="6" id="KW-0645">Protease</keyword>
<feature type="compositionally biased region" description="Basic and acidic residues" evidence="9">
    <location>
        <begin position="1"/>
        <end position="26"/>
    </location>
</feature>
<evidence type="ECO:0000256" key="5">
    <source>
        <dbReference type="ARBA" id="ARBA00022438"/>
    </source>
</evidence>
<dbReference type="Proteomes" id="UP000321947">
    <property type="component" value="Unassembled WGS sequence"/>
</dbReference>
<dbReference type="InterPro" id="IPR050247">
    <property type="entry name" value="Met_Aminopeptidase_Type2"/>
</dbReference>
<sequence length="285" mass="32192">MREKRVKAGETDMYERADTQERRSSEKQTLNQHARAIAAPNVLPTMADENHIEVPVPDDGAPETSNGHEQDSVELAPTSQKGEDDVKVISEVFKERINLLDRKKKEAPKQTDPPTIPIIDLFPSGDFPEGEIQQYKDDNLWRTTSEEKRELERLEKPIYNSIRRAAEVHRQVRKYIRSIVKPGMLMTDLCETLENTVRKLILENGLQAGIAFPTGCSLNWVAAHWTPNTGDTTVLQYDDVMKLDFGTHIDGCIVDCAFTVAFNPMFDPLLEASREATNTGIKMVV</sequence>
<feature type="domain" description="Peptidase M24" evidence="10">
    <location>
        <begin position="161"/>
        <end position="284"/>
    </location>
</feature>
<organism evidence="11 12">
    <name type="scientific">Cucumis melo var. makuwa</name>
    <name type="common">Oriental melon</name>
    <dbReference type="NCBI Taxonomy" id="1194695"/>
    <lineage>
        <taxon>Eukaryota</taxon>
        <taxon>Viridiplantae</taxon>
        <taxon>Streptophyta</taxon>
        <taxon>Embryophyta</taxon>
        <taxon>Tracheophyta</taxon>
        <taxon>Spermatophyta</taxon>
        <taxon>Magnoliopsida</taxon>
        <taxon>eudicotyledons</taxon>
        <taxon>Gunneridae</taxon>
        <taxon>Pentapetalae</taxon>
        <taxon>rosids</taxon>
        <taxon>fabids</taxon>
        <taxon>Cucurbitales</taxon>
        <taxon>Cucurbitaceae</taxon>
        <taxon>Benincaseae</taxon>
        <taxon>Cucumis</taxon>
    </lineage>
</organism>
<dbReference type="GO" id="GO:0006508">
    <property type="term" value="P:proteolysis"/>
    <property type="evidence" value="ECO:0007669"/>
    <property type="project" value="UniProtKB-KW"/>
</dbReference>
<evidence type="ECO:0000313" key="12">
    <source>
        <dbReference type="Proteomes" id="UP000321947"/>
    </source>
</evidence>
<dbReference type="EMBL" id="SSTD01009625">
    <property type="protein sequence ID" value="TYK14076.1"/>
    <property type="molecule type" value="Genomic_DNA"/>
</dbReference>
<evidence type="ECO:0000256" key="3">
    <source>
        <dbReference type="ARBA" id="ARBA00001941"/>
    </source>
</evidence>